<dbReference type="InterPro" id="IPR004113">
    <property type="entry name" value="FAD-bd_oxidored_4_C"/>
</dbReference>
<organism evidence="6 7">
    <name type="scientific">Candidatus Nomurabacteria bacterium GW2011_GWC2_41_8</name>
    <dbReference type="NCBI Taxonomy" id="1618755"/>
    <lineage>
        <taxon>Bacteria</taxon>
        <taxon>Candidatus Nomuraibacteriota</taxon>
    </lineage>
</organism>
<evidence type="ECO:0000256" key="4">
    <source>
        <dbReference type="ARBA" id="ARBA00023002"/>
    </source>
</evidence>
<name>A0A0G0ZNM4_9BACT</name>
<dbReference type="InterPro" id="IPR006094">
    <property type="entry name" value="Oxid_FAD_bind_N"/>
</dbReference>
<keyword evidence="2" id="KW-0285">Flavoprotein</keyword>
<dbReference type="Pfam" id="PF01565">
    <property type="entry name" value="FAD_binding_4"/>
    <property type="match status" value="2"/>
</dbReference>
<dbReference type="PANTHER" id="PTHR11748:SF119">
    <property type="entry name" value="D-2-HYDROXYGLUTARATE DEHYDROGENASE"/>
    <property type="match status" value="1"/>
</dbReference>
<comment type="cofactor">
    <cofactor evidence="1">
        <name>FAD</name>
        <dbReference type="ChEBI" id="CHEBI:57692"/>
    </cofactor>
</comment>
<accession>A0A0G0ZNM4</accession>
<dbReference type="InterPro" id="IPR036318">
    <property type="entry name" value="FAD-bd_PCMH-like_sf"/>
</dbReference>
<keyword evidence="3" id="KW-0274">FAD</keyword>
<dbReference type="Proteomes" id="UP000033949">
    <property type="component" value="Unassembled WGS sequence"/>
</dbReference>
<dbReference type="Gene3D" id="3.30.465.10">
    <property type="match status" value="2"/>
</dbReference>
<dbReference type="EMBL" id="LCCC01000024">
    <property type="protein sequence ID" value="KKS23631.1"/>
    <property type="molecule type" value="Genomic_DNA"/>
</dbReference>
<sequence>MKEEIQKFFKGDTDDSEETLVKYSHDASLLEVRPEIVLFPKDSEDVQNLVKWAGENKNKYPNLSITPRCAGTDMSGGAIGESIILDFSRYMNKLIGGPLPIDNPRGFQIPHPYPKRKNTAIQKFKNYPLVPSYLTTQPGMFYRDFEKITLEKGLILPCYTASKSLNAVGGMYGNNSAGERTLKYGKIEDYVLSAKVVFADGNEYIVKPLTQDELNKKITQGDFEGNVYKNIFELIKDNEEEIKQAKPDVHKNSAGYYIWNVINNQIVKNSEWRKSHPVIGEGSSQRNFLQSDEFFDLNKLLVGSQGTLGIVTEITFKLIPDNKHSKLVVIFMKDTEMLGRLVDEILMLNPETLETYDDKTMKLAVRFFPDFLKNKGFLGMAKFMWSFLPEFWMMITGGFPKLILLAEFAGDDEAEVHKKCEALKSKLKIFNPDVKSGSRLKASGLKVHITRNETEANKYWDIRRESFALLRKHVQGMRTAPFIDDIIVRPEFLPKFLPELNNILSKYDLTYTLAGHAGDGNFHIIPLMDFKRPDTAKIIIELGESVYDLVIKYHGSITAEHNDGLIRTPYLRKMYGDRIVLIFEEIKKIFDSKNIFNPGKKVPILILNKSGPTNGG</sequence>
<evidence type="ECO:0000313" key="6">
    <source>
        <dbReference type="EMBL" id="KKS23631.1"/>
    </source>
</evidence>
<feature type="non-terminal residue" evidence="6">
    <location>
        <position position="616"/>
    </location>
</feature>
<dbReference type="GO" id="GO:1903457">
    <property type="term" value="P:lactate catabolic process"/>
    <property type="evidence" value="ECO:0007669"/>
    <property type="project" value="TreeGrafter"/>
</dbReference>
<dbReference type="InterPro" id="IPR016171">
    <property type="entry name" value="Vanillyl_alc_oxidase_C-sub2"/>
</dbReference>
<dbReference type="SUPFAM" id="SSF56176">
    <property type="entry name" value="FAD-binding/transporter-associated domain-like"/>
    <property type="match status" value="1"/>
</dbReference>
<comment type="caution">
    <text evidence="6">The sequence shown here is derived from an EMBL/GenBank/DDBJ whole genome shotgun (WGS) entry which is preliminary data.</text>
</comment>
<dbReference type="Pfam" id="PF02913">
    <property type="entry name" value="FAD-oxidase_C"/>
    <property type="match status" value="1"/>
</dbReference>
<dbReference type="Gene3D" id="1.10.45.10">
    <property type="entry name" value="Vanillyl-alcohol Oxidase, Chain A, domain 4"/>
    <property type="match status" value="1"/>
</dbReference>
<dbReference type="AlphaFoldDB" id="A0A0G0ZNM4"/>
<dbReference type="GO" id="GO:0008720">
    <property type="term" value="F:D-lactate dehydrogenase (NAD+) activity"/>
    <property type="evidence" value="ECO:0007669"/>
    <property type="project" value="TreeGrafter"/>
</dbReference>
<dbReference type="PANTHER" id="PTHR11748">
    <property type="entry name" value="D-LACTATE DEHYDROGENASE"/>
    <property type="match status" value="1"/>
</dbReference>
<evidence type="ECO:0000256" key="3">
    <source>
        <dbReference type="ARBA" id="ARBA00022827"/>
    </source>
</evidence>
<dbReference type="InterPro" id="IPR016166">
    <property type="entry name" value="FAD-bd_PCMH"/>
</dbReference>
<dbReference type="Gene3D" id="3.30.70.2740">
    <property type="match status" value="1"/>
</dbReference>
<protein>
    <submittedName>
        <fullName evidence="6">FAD/FMN-dependent dehydrogenase</fullName>
    </submittedName>
</protein>
<evidence type="ECO:0000256" key="2">
    <source>
        <dbReference type="ARBA" id="ARBA00022630"/>
    </source>
</evidence>
<evidence type="ECO:0000256" key="1">
    <source>
        <dbReference type="ARBA" id="ARBA00001974"/>
    </source>
</evidence>
<dbReference type="SUPFAM" id="SSF55103">
    <property type="entry name" value="FAD-linked oxidases, C-terminal domain"/>
    <property type="match status" value="1"/>
</dbReference>
<reference evidence="6 7" key="1">
    <citation type="journal article" date="2015" name="Nature">
        <title>rRNA introns, odd ribosomes, and small enigmatic genomes across a large radiation of phyla.</title>
        <authorList>
            <person name="Brown C.T."/>
            <person name="Hug L.A."/>
            <person name="Thomas B.C."/>
            <person name="Sharon I."/>
            <person name="Castelle C.J."/>
            <person name="Singh A."/>
            <person name="Wilkins M.J."/>
            <person name="Williams K.H."/>
            <person name="Banfield J.F."/>
        </authorList>
    </citation>
    <scope>NUCLEOTIDE SEQUENCE [LARGE SCALE GENOMIC DNA]</scope>
</reference>
<dbReference type="GO" id="GO:0004458">
    <property type="term" value="F:D-lactate dehydrogenase (cytochrome) activity"/>
    <property type="evidence" value="ECO:0007669"/>
    <property type="project" value="UniProtKB-EC"/>
</dbReference>
<dbReference type="PROSITE" id="PS51387">
    <property type="entry name" value="FAD_PCMH"/>
    <property type="match status" value="1"/>
</dbReference>
<dbReference type="InterPro" id="IPR016169">
    <property type="entry name" value="FAD-bd_PCMH_sub2"/>
</dbReference>
<keyword evidence="4" id="KW-0560">Oxidoreductase</keyword>
<dbReference type="GO" id="GO:0071949">
    <property type="term" value="F:FAD binding"/>
    <property type="evidence" value="ECO:0007669"/>
    <property type="project" value="InterPro"/>
</dbReference>
<dbReference type="InterPro" id="IPR016164">
    <property type="entry name" value="FAD-linked_Oxase-like_C"/>
</dbReference>
<proteinExistence type="predicted"/>
<gene>
    <name evidence="6" type="ORF">UU82_C0024G0001</name>
</gene>
<feature type="domain" description="FAD-binding PCMH-type" evidence="5">
    <location>
        <begin position="29"/>
        <end position="321"/>
    </location>
</feature>
<evidence type="ECO:0000259" key="5">
    <source>
        <dbReference type="PROSITE" id="PS51387"/>
    </source>
</evidence>
<evidence type="ECO:0000313" key="7">
    <source>
        <dbReference type="Proteomes" id="UP000033949"/>
    </source>
</evidence>